<dbReference type="PROSITE" id="PS51140">
    <property type="entry name" value="CUE"/>
    <property type="match status" value="1"/>
</dbReference>
<dbReference type="KEGG" id="oaa:100080344"/>
<keyword evidence="6" id="KW-0539">Nucleus</keyword>
<dbReference type="GO" id="GO:0043130">
    <property type="term" value="F:ubiquitin binding"/>
    <property type="evidence" value="ECO:0007669"/>
    <property type="project" value="InterPro"/>
</dbReference>
<dbReference type="OMA" id="CLKPQTE"/>
<feature type="region of interest" description="Disordered" evidence="7">
    <location>
        <begin position="92"/>
        <end position="138"/>
    </location>
</feature>
<dbReference type="RefSeq" id="XP_007654106.1">
    <property type="nucleotide sequence ID" value="XM_007655916.4"/>
</dbReference>
<organism evidence="9 10">
    <name type="scientific">Ornithorhynchus anatinus</name>
    <name type="common">Duckbill platypus</name>
    <dbReference type="NCBI Taxonomy" id="9258"/>
    <lineage>
        <taxon>Eukaryota</taxon>
        <taxon>Metazoa</taxon>
        <taxon>Chordata</taxon>
        <taxon>Craniata</taxon>
        <taxon>Vertebrata</taxon>
        <taxon>Euteleostomi</taxon>
        <taxon>Mammalia</taxon>
        <taxon>Monotremata</taxon>
        <taxon>Ornithorhynchidae</taxon>
        <taxon>Ornithorhynchus</taxon>
    </lineage>
</organism>
<keyword evidence="10" id="KW-1185">Reference proteome</keyword>
<reference evidence="9" key="2">
    <citation type="submission" date="2025-09" db="UniProtKB">
        <authorList>
            <consortium name="Ensembl"/>
        </authorList>
    </citation>
    <scope>IDENTIFICATION</scope>
    <source>
        <strain evidence="9">Glennie</strain>
    </source>
</reference>
<evidence type="ECO:0000259" key="8">
    <source>
        <dbReference type="PROSITE" id="PS51140"/>
    </source>
</evidence>
<dbReference type="GO" id="GO:0031965">
    <property type="term" value="C:nuclear membrane"/>
    <property type="evidence" value="ECO:0007669"/>
    <property type="project" value="Ensembl"/>
</dbReference>
<dbReference type="RefSeq" id="XP_028936076.1">
    <property type="nucleotide sequence ID" value="XM_029080243.2"/>
</dbReference>
<feature type="domain" description="CUE" evidence="8">
    <location>
        <begin position="142"/>
        <end position="185"/>
    </location>
</feature>
<keyword evidence="4" id="KW-0963">Cytoplasm</keyword>
<dbReference type="GO" id="GO:0005654">
    <property type="term" value="C:nucleoplasm"/>
    <property type="evidence" value="ECO:0007669"/>
    <property type="project" value="Ensembl"/>
</dbReference>
<dbReference type="Bgee" id="ENSOANG00000001988">
    <property type="expression patterns" value="Expressed in cerebellum and 7 other cell types or tissues"/>
</dbReference>
<dbReference type="OrthoDB" id="10060331at2759"/>
<dbReference type="PANTHER" id="PTHR12493">
    <property type="entry name" value="CUE DOMAIN CONTAINING 2"/>
    <property type="match status" value="1"/>
</dbReference>
<dbReference type="SUPFAM" id="SSF46934">
    <property type="entry name" value="UBA-like"/>
    <property type="match status" value="1"/>
</dbReference>
<dbReference type="eggNOG" id="ENOG502RZII">
    <property type="taxonomic scope" value="Eukaryota"/>
</dbReference>
<dbReference type="AlphaFoldDB" id="F6TTC9"/>
<dbReference type="CTD" id="79004"/>
<comment type="subcellular location">
    <subcellularLocation>
        <location evidence="2">Cytoplasm</location>
    </subcellularLocation>
    <subcellularLocation>
        <location evidence="1">Nucleus</location>
    </subcellularLocation>
</comment>
<dbReference type="InterPro" id="IPR009060">
    <property type="entry name" value="UBA-like_sf"/>
</dbReference>
<dbReference type="RefSeq" id="XP_039770332.1">
    <property type="nucleotide sequence ID" value="XM_039914398.1"/>
</dbReference>
<evidence type="ECO:0000256" key="7">
    <source>
        <dbReference type="SAM" id="MobiDB-lite"/>
    </source>
</evidence>
<evidence type="ECO:0000313" key="9">
    <source>
        <dbReference type="Ensembl" id="ENSOANP00000003154.1"/>
    </source>
</evidence>
<dbReference type="HOGENOM" id="CLU_048031_0_0_1"/>
<reference evidence="9" key="1">
    <citation type="submission" date="2025-08" db="UniProtKB">
        <authorList>
            <consortium name="Ensembl"/>
        </authorList>
    </citation>
    <scope>IDENTIFICATION</scope>
    <source>
        <strain evidence="9">Glennie</strain>
    </source>
</reference>
<dbReference type="Proteomes" id="UP000002279">
    <property type="component" value="Unplaced"/>
</dbReference>
<dbReference type="InParanoid" id="F6TTC9"/>
<evidence type="ECO:0000256" key="3">
    <source>
        <dbReference type="ARBA" id="ARBA00006106"/>
    </source>
</evidence>
<feature type="compositionally biased region" description="Basic and acidic residues" evidence="7">
    <location>
        <begin position="92"/>
        <end position="102"/>
    </location>
</feature>
<evidence type="ECO:0000313" key="10">
    <source>
        <dbReference type="Proteomes" id="UP000002279"/>
    </source>
</evidence>
<dbReference type="InterPro" id="IPR003892">
    <property type="entry name" value="CUE"/>
</dbReference>
<name>F6TTC9_ORNAN</name>
<evidence type="ECO:0000256" key="6">
    <source>
        <dbReference type="ARBA" id="ARBA00023242"/>
    </source>
</evidence>
<dbReference type="GO" id="GO:0005829">
    <property type="term" value="C:cytosol"/>
    <property type="evidence" value="ECO:0007669"/>
    <property type="project" value="Ensembl"/>
</dbReference>
<protein>
    <submittedName>
        <fullName evidence="9">CUE domain containing 2</fullName>
    </submittedName>
</protein>
<evidence type="ECO:0000256" key="2">
    <source>
        <dbReference type="ARBA" id="ARBA00004496"/>
    </source>
</evidence>
<dbReference type="CDD" id="cd14367">
    <property type="entry name" value="CUE_CUED2"/>
    <property type="match status" value="1"/>
</dbReference>
<evidence type="ECO:0000256" key="1">
    <source>
        <dbReference type="ARBA" id="ARBA00004123"/>
    </source>
</evidence>
<dbReference type="STRING" id="9258.ENSOANP00000003154"/>
<dbReference type="GeneID" id="100080344"/>
<comment type="similarity">
    <text evidence="3">Belongs to the CUEDC2 family.</text>
</comment>
<sequence length="284" mass="31434">MELDKIIRDTLTSFIRAHVPAADLSGMDEVFFSYITGVLEELGSPGATEESFDMEAFAEVMEAFVPGFAEINSGQVCDMMFVLSGQLSDARNKENACPKTPEEAPLGNPPATSELSPEEEANEAGRPRAPAVEAAAQEAGGELQDGVELLLEMFPACTVGQARRALTRALGDLEEAVQLLVEENVEPQACSVNPKDGPKLQGAPRKEDLKPFILQKYMMVDSEDDQKTHRPVAPKEAPKKLIRYIDNQIVSTKGERYKDMRKPETEEMKKTYINLKPARKYKFH</sequence>
<evidence type="ECO:0000256" key="4">
    <source>
        <dbReference type="ARBA" id="ARBA00022490"/>
    </source>
</evidence>
<dbReference type="GO" id="GO:0010936">
    <property type="term" value="P:negative regulation of macrophage cytokine production"/>
    <property type="evidence" value="ECO:0007669"/>
    <property type="project" value="Ensembl"/>
</dbReference>
<gene>
    <name evidence="9" type="primary">CUEDC2</name>
</gene>
<keyword evidence="5" id="KW-0833">Ubl conjugation pathway</keyword>
<dbReference type="Ensembl" id="ENSOANT00000003155.3">
    <property type="protein sequence ID" value="ENSOANP00000003154.1"/>
    <property type="gene ID" value="ENSOANG00000001988.3"/>
</dbReference>
<dbReference type="GO" id="GO:1900016">
    <property type="term" value="P:negative regulation of cytokine production involved in inflammatory response"/>
    <property type="evidence" value="ECO:0007669"/>
    <property type="project" value="Ensembl"/>
</dbReference>
<dbReference type="PANTHER" id="PTHR12493:SF0">
    <property type="entry name" value="CUE DOMAIN-CONTAINING PROTEIN 2"/>
    <property type="match status" value="1"/>
</dbReference>
<accession>F6TTC9</accession>
<dbReference type="GeneTree" id="ENSGT00390000014513"/>
<evidence type="ECO:0000256" key="5">
    <source>
        <dbReference type="ARBA" id="ARBA00022786"/>
    </source>
</evidence>
<dbReference type="InterPro" id="IPR039805">
    <property type="entry name" value="CUE_CUED2"/>
</dbReference>
<proteinExistence type="inferred from homology"/>
<feature type="compositionally biased region" description="Low complexity" evidence="7">
    <location>
        <begin position="127"/>
        <end position="138"/>
    </location>
</feature>
<dbReference type="FunCoup" id="F6TTC9">
    <property type="interactions" value="2078"/>
</dbReference>